<feature type="transmembrane region" description="Helical" evidence="1">
    <location>
        <begin position="85"/>
        <end position="108"/>
    </location>
</feature>
<evidence type="ECO:0000256" key="1">
    <source>
        <dbReference type="SAM" id="Phobius"/>
    </source>
</evidence>
<accession>A0A3S5F8T4</accession>
<feature type="transmembrane region" description="Helical" evidence="1">
    <location>
        <begin position="175"/>
        <end position="191"/>
    </location>
</feature>
<dbReference type="EMBL" id="LR134529">
    <property type="protein sequence ID" value="VEJ45264.1"/>
    <property type="molecule type" value="Genomic_DNA"/>
</dbReference>
<sequence>MGILQIILIIVGVIILLLLLPLIIRGISAFLEESSDTIGLICVIALIGLGFHYLGWTLTTLILTILIAIHAIYVLQSCDRTWKETFAFCATVSLPPFISSQIVSIHYFEQKSPLIENILITVFPITFIYFIVSFILINTFDNQKKDLKGTISGIIEFYCAIAILLPLFIWSRWGAIAAIILGILWCVSYIYRTPKSIPDKKENSNENASEAH</sequence>
<dbReference type="AlphaFoldDB" id="A0A3S5F8T4"/>
<feature type="transmembrane region" description="Helical" evidence="1">
    <location>
        <begin position="6"/>
        <end position="24"/>
    </location>
</feature>
<keyword evidence="1" id="KW-0472">Membrane</keyword>
<name>A0A3S5F8T4_BARVI</name>
<feature type="transmembrane region" description="Helical" evidence="1">
    <location>
        <begin position="60"/>
        <end position="78"/>
    </location>
</feature>
<keyword evidence="1" id="KW-0812">Transmembrane</keyword>
<protein>
    <submittedName>
        <fullName evidence="2">Uncharacterized protein</fullName>
    </submittedName>
</protein>
<feature type="transmembrane region" description="Helical" evidence="1">
    <location>
        <begin position="114"/>
        <end position="137"/>
    </location>
</feature>
<evidence type="ECO:0000313" key="3">
    <source>
        <dbReference type="Proteomes" id="UP000274201"/>
    </source>
</evidence>
<organism evidence="2 3">
    <name type="scientific">Bartonella vinsonii</name>
    <name type="common">Rochalimaea vinsonii</name>
    <dbReference type="NCBI Taxonomy" id="33047"/>
    <lineage>
        <taxon>Bacteria</taxon>
        <taxon>Pseudomonadati</taxon>
        <taxon>Pseudomonadota</taxon>
        <taxon>Alphaproteobacteria</taxon>
        <taxon>Hyphomicrobiales</taxon>
        <taxon>Bartonellaceae</taxon>
        <taxon>Bartonella</taxon>
    </lineage>
</organism>
<gene>
    <name evidence="2" type="ORF">NCTC12905_00913</name>
</gene>
<reference evidence="2 3" key="1">
    <citation type="submission" date="2018-12" db="EMBL/GenBank/DDBJ databases">
        <authorList>
            <consortium name="Pathogen Informatics"/>
        </authorList>
    </citation>
    <scope>NUCLEOTIDE SEQUENCE [LARGE SCALE GENOMIC DNA]</scope>
    <source>
        <strain evidence="2 3">NCTC12905</strain>
    </source>
</reference>
<evidence type="ECO:0000313" key="2">
    <source>
        <dbReference type="EMBL" id="VEJ45264.1"/>
    </source>
</evidence>
<feature type="transmembrane region" description="Helical" evidence="1">
    <location>
        <begin position="149"/>
        <end position="169"/>
    </location>
</feature>
<keyword evidence="1" id="KW-1133">Transmembrane helix</keyword>
<dbReference type="Proteomes" id="UP000274201">
    <property type="component" value="Chromosome"/>
</dbReference>
<proteinExistence type="predicted"/>